<reference evidence="2 3" key="1">
    <citation type="submission" date="2013-08" db="EMBL/GenBank/DDBJ databases">
        <title>Genome of Pontibacillus chungwhensis.</title>
        <authorList>
            <person name="Wang Q."/>
            <person name="Wang G."/>
        </authorList>
    </citation>
    <scope>NUCLEOTIDE SEQUENCE [LARGE SCALE GENOMIC DNA]</scope>
    <source>
        <strain evidence="2 3">BH030062</strain>
    </source>
</reference>
<dbReference type="OrthoDB" id="2856216at2"/>
<organism evidence="2 3">
    <name type="scientific">Pontibacillus chungwhensis BH030062</name>
    <dbReference type="NCBI Taxonomy" id="1385513"/>
    <lineage>
        <taxon>Bacteria</taxon>
        <taxon>Bacillati</taxon>
        <taxon>Bacillota</taxon>
        <taxon>Bacilli</taxon>
        <taxon>Bacillales</taxon>
        <taxon>Bacillaceae</taxon>
        <taxon>Pontibacillus</taxon>
    </lineage>
</organism>
<dbReference type="STRING" id="1385513.N780_07155"/>
<name>A0A0A2UU23_9BACI</name>
<evidence type="ECO:0008006" key="4">
    <source>
        <dbReference type="Google" id="ProtNLM"/>
    </source>
</evidence>
<keyword evidence="3" id="KW-1185">Reference proteome</keyword>
<dbReference type="Gene3D" id="1.10.357.10">
    <property type="entry name" value="Tetracycline Repressor, domain 2"/>
    <property type="match status" value="1"/>
</dbReference>
<sequence>MEHRISHDNMDDLLKQLEEDYINALNNNQCENVEDFIEQFLFDSWDYNDRNIDMIKSVMSRYTQGEVYQTTFAGAFNEMVDHLQSKLSKLDKDNKYPMIHHNLGASILVAFVDGLVVQYYTGIYSVEDLREKTPQFKKTILAALCTDSLNE</sequence>
<dbReference type="RefSeq" id="WP_036786770.1">
    <property type="nucleotide sequence ID" value="NZ_AVBG01000017.1"/>
</dbReference>
<evidence type="ECO:0000313" key="3">
    <source>
        <dbReference type="Proteomes" id="UP000030153"/>
    </source>
</evidence>
<comment type="caution">
    <text evidence="2">The sequence shown here is derived from an EMBL/GenBank/DDBJ whole genome shotgun (WGS) entry which is preliminary data.</text>
</comment>
<feature type="coiled-coil region" evidence="1">
    <location>
        <begin position="7"/>
        <end position="34"/>
    </location>
</feature>
<dbReference type="Proteomes" id="UP000030153">
    <property type="component" value="Unassembled WGS sequence"/>
</dbReference>
<evidence type="ECO:0000256" key="1">
    <source>
        <dbReference type="SAM" id="Coils"/>
    </source>
</evidence>
<protein>
    <recommendedName>
        <fullName evidence="4">TetR family transcriptional regulator</fullName>
    </recommendedName>
</protein>
<dbReference type="eggNOG" id="ENOG5032VNW">
    <property type="taxonomic scope" value="Bacteria"/>
</dbReference>
<evidence type="ECO:0000313" key="2">
    <source>
        <dbReference type="EMBL" id="KGP90001.1"/>
    </source>
</evidence>
<keyword evidence="1" id="KW-0175">Coiled coil</keyword>
<dbReference type="AlphaFoldDB" id="A0A0A2UU23"/>
<dbReference type="EMBL" id="AVBG01000017">
    <property type="protein sequence ID" value="KGP90001.1"/>
    <property type="molecule type" value="Genomic_DNA"/>
</dbReference>
<proteinExistence type="predicted"/>
<gene>
    <name evidence="2" type="ORF">N780_07155</name>
</gene>
<accession>A0A0A2UU23</accession>